<evidence type="ECO:0000313" key="4">
    <source>
        <dbReference type="EMBL" id="TKT90943.1"/>
    </source>
</evidence>
<dbReference type="InterPro" id="IPR047661">
    <property type="entry name" value="IstB"/>
</dbReference>
<protein>
    <submittedName>
        <fullName evidence="4">ATP-binding protein</fullName>
    </submittedName>
</protein>
<dbReference type="PROSITE" id="PS00675">
    <property type="entry name" value="SIGMA54_INTERACT_1"/>
    <property type="match status" value="1"/>
</dbReference>
<evidence type="ECO:0000259" key="3">
    <source>
        <dbReference type="Pfam" id="PF01695"/>
    </source>
</evidence>
<reference evidence="4 5" key="1">
    <citation type="submission" date="2019-05" db="EMBL/GenBank/DDBJ databases">
        <title>Dyadobacter AR-3-8 sp. nov., isolated from arctic soil.</title>
        <authorList>
            <person name="Chaudhary D.K."/>
        </authorList>
    </citation>
    <scope>NUCLEOTIDE SEQUENCE [LARGE SCALE GENOMIC DNA]</scope>
    <source>
        <strain evidence="4 5">AR-3-8</strain>
    </source>
</reference>
<evidence type="ECO:0000313" key="5">
    <source>
        <dbReference type="Proteomes" id="UP000304900"/>
    </source>
</evidence>
<dbReference type="GO" id="GO:0006260">
    <property type="term" value="P:DNA replication"/>
    <property type="evidence" value="ECO:0007669"/>
    <property type="project" value="TreeGrafter"/>
</dbReference>
<dbReference type="InterPro" id="IPR028350">
    <property type="entry name" value="DNAC/IstB-like"/>
</dbReference>
<gene>
    <name evidence="4" type="ORF">FDK13_18440</name>
</gene>
<comment type="caution">
    <text evidence="4">The sequence shown here is derived from an EMBL/GenBank/DDBJ whole genome shotgun (WGS) entry which is preliminary data.</text>
</comment>
<proteinExistence type="predicted"/>
<keyword evidence="5" id="KW-1185">Reference proteome</keyword>
<dbReference type="OrthoDB" id="8064373at2"/>
<dbReference type="InterPro" id="IPR002611">
    <property type="entry name" value="IstB_ATP-bd"/>
</dbReference>
<evidence type="ECO:0000256" key="2">
    <source>
        <dbReference type="ARBA" id="ARBA00022840"/>
    </source>
</evidence>
<dbReference type="InterPro" id="IPR027417">
    <property type="entry name" value="P-loop_NTPase"/>
</dbReference>
<dbReference type="SUPFAM" id="SSF52540">
    <property type="entry name" value="P-loop containing nucleoside triphosphate hydrolases"/>
    <property type="match status" value="1"/>
</dbReference>
<dbReference type="Gene3D" id="3.40.50.300">
    <property type="entry name" value="P-loop containing nucleotide triphosphate hydrolases"/>
    <property type="match status" value="1"/>
</dbReference>
<dbReference type="PANTHER" id="PTHR30050:SF4">
    <property type="entry name" value="ATP-BINDING PROTEIN RV3427C IN INSERTION SEQUENCE-RELATED"/>
    <property type="match status" value="1"/>
</dbReference>
<accession>A0A4V6BLM2</accession>
<dbReference type="CDD" id="cd00009">
    <property type="entry name" value="AAA"/>
    <property type="match status" value="1"/>
</dbReference>
<dbReference type="NCBIfam" id="NF038214">
    <property type="entry name" value="IS21_help_AAA"/>
    <property type="match status" value="1"/>
</dbReference>
<dbReference type="GO" id="GO:0005524">
    <property type="term" value="F:ATP binding"/>
    <property type="evidence" value="ECO:0007669"/>
    <property type="project" value="UniProtKB-KW"/>
</dbReference>
<dbReference type="EMBL" id="SZVO01000008">
    <property type="protein sequence ID" value="TKT90943.1"/>
    <property type="molecule type" value="Genomic_DNA"/>
</dbReference>
<evidence type="ECO:0000256" key="1">
    <source>
        <dbReference type="ARBA" id="ARBA00022741"/>
    </source>
</evidence>
<feature type="domain" description="IstB-like ATP-binding" evidence="3">
    <location>
        <begin position="9"/>
        <end position="240"/>
    </location>
</feature>
<keyword evidence="2 4" id="KW-0067">ATP-binding</keyword>
<dbReference type="PIRSF" id="PIRSF003073">
    <property type="entry name" value="DNAC_TnpB_IstB"/>
    <property type="match status" value="1"/>
</dbReference>
<dbReference type="Pfam" id="PF01695">
    <property type="entry name" value="IstB_IS21"/>
    <property type="match status" value="1"/>
</dbReference>
<sequence length="241" mass="27162">MNTQITVEQLNALKLTGMAKRYQAALALPSHQQEDAHSLIALLCQSELEYRNHYRTERLLKNSKLRYNALLEEVICTPERGLSREMLLRLSDGMFIEKAENILICGQTGTGKSFLACAIGRSCCLLGYKTLYFSMNKFLENLSQAKLDGSYLKWIRNIAGHQVLILDDFGLKPLSPDARLAMLDILEDRYGKSATIVTSQLPVDKWHEFINEPSVADAVLDRLTASANKIDLVGSSLRRRK</sequence>
<dbReference type="Proteomes" id="UP000304900">
    <property type="component" value="Unassembled WGS sequence"/>
</dbReference>
<dbReference type="InterPro" id="IPR025662">
    <property type="entry name" value="Sigma_54_int_dom_ATP-bd_1"/>
</dbReference>
<name>A0A4V6BLM2_9BACT</name>
<dbReference type="PANTHER" id="PTHR30050">
    <property type="entry name" value="CHROMOSOMAL REPLICATION INITIATOR PROTEIN DNAA"/>
    <property type="match status" value="1"/>
</dbReference>
<keyword evidence="1" id="KW-0547">Nucleotide-binding</keyword>
<dbReference type="RefSeq" id="WP_137341485.1">
    <property type="nucleotide sequence ID" value="NZ_SZVO01000008.1"/>
</dbReference>
<dbReference type="AlphaFoldDB" id="A0A4V6BLM2"/>
<organism evidence="4 5">
    <name type="scientific">Dyadobacter frigoris</name>
    <dbReference type="NCBI Taxonomy" id="2576211"/>
    <lineage>
        <taxon>Bacteria</taxon>
        <taxon>Pseudomonadati</taxon>
        <taxon>Bacteroidota</taxon>
        <taxon>Cytophagia</taxon>
        <taxon>Cytophagales</taxon>
        <taxon>Spirosomataceae</taxon>
        <taxon>Dyadobacter</taxon>
    </lineage>
</organism>